<keyword evidence="3" id="KW-1185">Reference proteome</keyword>
<accession>L9ZZ31</accession>
<feature type="coiled-coil region" evidence="1">
    <location>
        <begin position="2"/>
        <end position="29"/>
    </location>
</feature>
<keyword evidence="1" id="KW-0175">Coiled coil</keyword>
<evidence type="ECO:0000313" key="2">
    <source>
        <dbReference type="EMBL" id="ELY91574.1"/>
    </source>
</evidence>
<organism evidence="2 3">
    <name type="scientific">Natrinema altunense (strain JCM 12890 / CGMCC 1.3731 / AJ2)</name>
    <dbReference type="NCBI Taxonomy" id="1227494"/>
    <lineage>
        <taxon>Archaea</taxon>
        <taxon>Methanobacteriati</taxon>
        <taxon>Methanobacteriota</taxon>
        <taxon>Stenosarchaea group</taxon>
        <taxon>Halobacteria</taxon>
        <taxon>Halobacteriales</taxon>
        <taxon>Natrialbaceae</taxon>
        <taxon>Natrinema</taxon>
    </lineage>
</organism>
<reference evidence="2 3" key="1">
    <citation type="journal article" date="2014" name="PLoS Genet.">
        <title>Phylogenetically driven sequencing of extremely halophilic archaea reveals strategies for static and dynamic osmo-response.</title>
        <authorList>
            <person name="Becker E.A."/>
            <person name="Seitzer P.M."/>
            <person name="Tritt A."/>
            <person name="Larsen D."/>
            <person name="Krusor M."/>
            <person name="Yao A.I."/>
            <person name="Wu D."/>
            <person name="Madern D."/>
            <person name="Eisen J.A."/>
            <person name="Darling A.E."/>
            <person name="Facciotti M.T."/>
        </authorList>
    </citation>
    <scope>NUCLEOTIDE SEQUENCE [LARGE SCALE GENOMIC DNA]</scope>
    <source>
        <strain evidence="2 3">JCM 12890</strain>
    </source>
</reference>
<name>L9ZZ31_NATA2</name>
<protein>
    <submittedName>
        <fullName evidence="2">Uncharacterized protein</fullName>
    </submittedName>
</protein>
<dbReference type="EMBL" id="AOIK01000003">
    <property type="protein sequence ID" value="ELY91574.1"/>
    <property type="molecule type" value="Genomic_DNA"/>
</dbReference>
<comment type="caution">
    <text evidence="2">The sequence shown here is derived from an EMBL/GenBank/DDBJ whole genome shotgun (WGS) entry which is preliminary data.</text>
</comment>
<gene>
    <name evidence="2" type="ORF">C485_01060</name>
</gene>
<evidence type="ECO:0000313" key="3">
    <source>
        <dbReference type="Proteomes" id="UP000011511"/>
    </source>
</evidence>
<sequence length="64" mass="7336">MTRDADRRLERLQKRIEDSEDISSDALERIGQFVRLADENAGVLREAGEFADVVRTEAVIRHPL</sequence>
<dbReference type="RefSeq" id="WP_007107616.1">
    <property type="nucleotide sequence ID" value="NZ_AOIK01000003.1"/>
</dbReference>
<evidence type="ECO:0000256" key="1">
    <source>
        <dbReference type="SAM" id="Coils"/>
    </source>
</evidence>
<proteinExistence type="predicted"/>
<dbReference type="AlphaFoldDB" id="L9ZZ31"/>
<dbReference type="Proteomes" id="UP000011511">
    <property type="component" value="Unassembled WGS sequence"/>
</dbReference>